<feature type="compositionally biased region" description="Polar residues" evidence="1">
    <location>
        <begin position="982"/>
        <end position="998"/>
    </location>
</feature>
<evidence type="ECO:0000256" key="1">
    <source>
        <dbReference type="SAM" id="MobiDB-lite"/>
    </source>
</evidence>
<feature type="region of interest" description="Disordered" evidence="1">
    <location>
        <begin position="464"/>
        <end position="513"/>
    </location>
</feature>
<feature type="compositionally biased region" description="Basic and acidic residues" evidence="1">
    <location>
        <begin position="9"/>
        <end position="26"/>
    </location>
</feature>
<feature type="region of interest" description="Disordered" evidence="1">
    <location>
        <begin position="154"/>
        <end position="248"/>
    </location>
</feature>
<proteinExistence type="predicted"/>
<reference evidence="2 3" key="1">
    <citation type="journal article" date="2023" name="Arcadia Sci">
        <title>De novo assembly of a long-read Amblyomma americanum tick genome.</title>
        <authorList>
            <person name="Chou S."/>
            <person name="Poskanzer K.E."/>
            <person name="Rollins M."/>
            <person name="Thuy-Boun P.S."/>
        </authorList>
    </citation>
    <scope>NUCLEOTIDE SEQUENCE [LARGE SCALE GENOMIC DNA]</scope>
    <source>
        <strain evidence="2">F_SG_1</strain>
        <tissue evidence="2">Salivary glands</tissue>
    </source>
</reference>
<sequence>MTAGTLARFLEDRGDEAQEEIQHEDEINTDNPGPKDHSAEVDKLRTTPSLILTTRQPMRRTAGTGKKKTSRAARPSTTWSLSTNFKSSITTTPSTTTAETTTLPTATPRKTTTARNTLSTTRTATALPSTTSTKTTTTHSMTTKAATTLATKTSTITTTTQSTTTKASTTLPTTTSTKTTATQSTPSKATTTLPTKTSTKTTTTKTTTKAATTPPTKTSTKTATTQSTTTKASTTLPTTTSTKTTDFPSRGPWLQQNLLCTVNHFMNQTVVAPDDGLCDFMIFDSFFKDDKYNLGVPYEDGFHHFLQFSRNHVKTQYGVGFGYHEYKETKHTPDALIAVSHLAENDFNSGYSCRIMPPMFLDKPVLPEDVLSTSSYTYSMAMVLSNLKKFASLKRPKSALFVTVPVYAKWYTFETDEYGFESECGVDYPPSLIGSVVEVTLARSACLILMSVTSERRCQSWLEQQTNTDYPDDDVPDRPLKSNTQQRTTPKGVTLKPKPTSALTTNASRNADTSPSTIVLATTSEPQTVTWPKADALTPKPTSALTVSSFSKTFADTTKNGATKTPVKTATKTTLETLMKASCTAMNISKNTATKTAAKIQTTTYTNTVAVTPQMNLTRPDKKNATKASTLTSMKTVAKTATIITPEIVEPTTKSRNQPTNGTDSTEANVTKEGSKSEEQRPTTLSVARTPAFTSSTVTRISPNANASSTTHSLNTVSESLAANISDSDKAHPKPTAPLITTLVSKTSTNTATRADTSITTNSSTNTFEQFSMKTITKLVTEPSMNTATKTSNATSYTAMKTSANTTKTTTNNNATLTSTKISKTKTSTKTTTKTSTKTTTSLGTNTSTETTASPFTKTSKKAITKTALMTSTKVFTNTPAVTSAKASTKSSKKTATKTSTNVSTFTQASMKTSSTTSAKTTTKTSMNTSMKTSVHVLMNITKKITQKASTKTFGKNSTKFTIIITKPTTKTSASTLVATTKPSTKSVSDATSNTFTQTSTKVATKPSSKTSTTTSTFTAKKTSANTATKISATTSLKTSTKTSTRLPAKTSTKTTTTESEPQLKQSLLCTVNHFVKPSMVPPDDGLCDITLYDSFFKNGTYNLGPPYDDSFQHFLEFAAQHVKTEYGAAFAYAYKETRHTPHGLIAVVHLAEKDFFSGYACRIMPPMFLHRPQIPAEFSNTSPYTYSMVCKKPEYNTTYLASNHTGVVSGCNECKKVLTYDNEQSYRYKFCTLKRNLTSVRYGLLAIGIDVDDTANECGQGSYARLRSLRWLADFLKHNFTSPNSFDTCQRGP</sequence>
<feature type="compositionally biased region" description="Polar residues" evidence="1">
    <location>
        <begin position="654"/>
        <end position="669"/>
    </location>
</feature>
<evidence type="ECO:0000313" key="3">
    <source>
        <dbReference type="Proteomes" id="UP001321473"/>
    </source>
</evidence>
<organism evidence="2 3">
    <name type="scientific">Amblyomma americanum</name>
    <name type="common">Lone star tick</name>
    <dbReference type="NCBI Taxonomy" id="6943"/>
    <lineage>
        <taxon>Eukaryota</taxon>
        <taxon>Metazoa</taxon>
        <taxon>Ecdysozoa</taxon>
        <taxon>Arthropoda</taxon>
        <taxon>Chelicerata</taxon>
        <taxon>Arachnida</taxon>
        <taxon>Acari</taxon>
        <taxon>Parasitiformes</taxon>
        <taxon>Ixodida</taxon>
        <taxon>Ixodoidea</taxon>
        <taxon>Ixodidae</taxon>
        <taxon>Amblyomminae</taxon>
        <taxon>Amblyomma</taxon>
    </lineage>
</organism>
<dbReference type="Proteomes" id="UP001321473">
    <property type="component" value="Unassembled WGS sequence"/>
</dbReference>
<feature type="region of interest" description="Disordered" evidence="1">
    <location>
        <begin position="1039"/>
        <end position="1060"/>
    </location>
</feature>
<feature type="compositionally biased region" description="Low complexity" evidence="1">
    <location>
        <begin position="90"/>
        <end position="141"/>
    </location>
</feature>
<feature type="region of interest" description="Disordered" evidence="1">
    <location>
        <begin position="828"/>
        <end position="856"/>
    </location>
</feature>
<feature type="compositionally biased region" description="Polar residues" evidence="1">
    <location>
        <begin position="501"/>
        <end position="513"/>
    </location>
</feature>
<protein>
    <submittedName>
        <fullName evidence="2">Uncharacterized protein</fullName>
    </submittedName>
</protein>
<feature type="region of interest" description="Disordered" evidence="1">
    <location>
        <begin position="647"/>
        <end position="687"/>
    </location>
</feature>
<accession>A0AAQ4FAG6</accession>
<keyword evidence="3" id="KW-1185">Reference proteome</keyword>
<feature type="region of interest" description="Disordered" evidence="1">
    <location>
        <begin position="1"/>
        <end position="141"/>
    </location>
</feature>
<feature type="compositionally biased region" description="Basic and acidic residues" evidence="1">
    <location>
        <begin position="33"/>
        <end position="45"/>
    </location>
</feature>
<dbReference type="EMBL" id="JARKHS020004906">
    <property type="protein sequence ID" value="KAK8784036.1"/>
    <property type="molecule type" value="Genomic_DNA"/>
</dbReference>
<feature type="region of interest" description="Disordered" evidence="1">
    <location>
        <begin position="982"/>
        <end position="1017"/>
    </location>
</feature>
<gene>
    <name evidence="2" type="ORF">V5799_009600</name>
</gene>
<feature type="compositionally biased region" description="Polar residues" evidence="1">
    <location>
        <begin position="46"/>
        <end position="56"/>
    </location>
</feature>
<evidence type="ECO:0000313" key="2">
    <source>
        <dbReference type="EMBL" id="KAK8784036.1"/>
    </source>
</evidence>
<comment type="caution">
    <text evidence="2">The sequence shown here is derived from an EMBL/GenBank/DDBJ whole genome shotgun (WGS) entry which is preliminary data.</text>
</comment>
<name>A0AAQ4FAG6_AMBAM</name>
<feature type="compositionally biased region" description="Low complexity" evidence="1">
    <location>
        <begin position="999"/>
        <end position="1017"/>
    </location>
</feature>
<feature type="compositionally biased region" description="Polar residues" evidence="1">
    <location>
        <begin position="75"/>
        <end position="89"/>
    </location>
</feature>
<feature type="compositionally biased region" description="Polar residues" evidence="1">
    <location>
        <begin position="481"/>
        <end position="491"/>
    </location>
</feature>
<feature type="compositionally biased region" description="Low complexity" evidence="1">
    <location>
        <begin position="154"/>
        <end position="245"/>
    </location>
</feature>